<comment type="similarity">
    <text evidence="1">Belongs to the type-I restriction system S methylase family.</text>
</comment>
<dbReference type="PANTHER" id="PTHR43140">
    <property type="entry name" value="TYPE-1 RESTRICTION ENZYME ECOKI SPECIFICITY PROTEIN"/>
    <property type="match status" value="1"/>
</dbReference>
<name>A0A240U2C5_9BURK</name>
<reference evidence="6 7" key="1">
    <citation type="submission" date="2017-05" db="EMBL/GenBank/DDBJ databases">
        <title>Polyphasic characterization of four soil-derived phenanthrene-degrading Acidovorax strains and proposal of Acidovorax phenanthrenivorans sp. nov.</title>
        <authorList>
            <person name="Singleton D.R."/>
            <person name="Lee J."/>
            <person name="Dickey A.N."/>
            <person name="Stroud A."/>
            <person name="Scholl E.H."/>
            <person name="Wright F.A."/>
            <person name="Aitken M.D."/>
        </authorList>
    </citation>
    <scope>NUCLEOTIDE SEQUENCE [LARGE SCALE GENOMIC DNA]</scope>
    <source>
        <strain evidence="6">NA3</strain>
    </source>
</reference>
<dbReference type="Pfam" id="PF01420">
    <property type="entry name" value="Methylase_S"/>
    <property type="match status" value="1"/>
</dbReference>
<protein>
    <recommendedName>
        <fullName evidence="5">Type I restriction modification DNA specificity domain-containing protein</fullName>
    </recommendedName>
</protein>
<keyword evidence="3" id="KW-0238">DNA-binding</keyword>
<evidence type="ECO:0000313" key="7">
    <source>
        <dbReference type="Proteomes" id="UP000194432"/>
    </source>
</evidence>
<accession>A0A240U2C5</accession>
<dbReference type="GO" id="GO:0009307">
    <property type="term" value="P:DNA restriction-modification system"/>
    <property type="evidence" value="ECO:0007669"/>
    <property type="project" value="UniProtKB-KW"/>
</dbReference>
<evidence type="ECO:0000313" key="6">
    <source>
        <dbReference type="EMBL" id="ART52005.1"/>
    </source>
</evidence>
<dbReference type="REBASE" id="202678">
    <property type="entry name" value="S2.AspNA3ORF10550P"/>
</dbReference>
<sequence>MDHRYLAHYFNSQTVRRHIELNMVSSAGQNTVSQGTMLDIPVPCPGLETQREIVAELEKQFSRLDEAVANLQRVKANLKRYKASVLKAAVEGRLVETEASLARREGRTYETGEQLLQRILGERRAKWAGRGKYKEPDAANQSVLGGLPDGWTWIAVDAIAFVTKLAGFEYTKYVTYANDGDLAVLKAENAGPDGFRRTDFSRVHSDSVSTLTRSRVGAGDLLMVFVGAGTGNVACTPNDREYFLGPNIAMIRVDPANVNSPYVEMFLRSPTGKNLALGLTKAVAQPSLSMGNIRMIPVALPPIAEQVRIVAEVDRHLSIIREVAAEVDANLQRAQALRQATLAKAFTASTQH</sequence>
<dbReference type="InterPro" id="IPR044946">
    <property type="entry name" value="Restrct_endonuc_typeI_TRD_sf"/>
</dbReference>
<dbReference type="Gene3D" id="3.90.220.20">
    <property type="entry name" value="DNA methylase specificity domains"/>
    <property type="match status" value="2"/>
</dbReference>
<proteinExistence type="inferred from homology"/>
<keyword evidence="4" id="KW-0175">Coiled coil</keyword>
<feature type="coiled-coil region" evidence="4">
    <location>
        <begin position="47"/>
        <end position="84"/>
    </location>
</feature>
<evidence type="ECO:0000259" key="5">
    <source>
        <dbReference type="Pfam" id="PF01420"/>
    </source>
</evidence>
<feature type="domain" description="Type I restriction modification DNA specificity" evidence="5">
    <location>
        <begin position="176"/>
        <end position="318"/>
    </location>
</feature>
<evidence type="ECO:0000256" key="2">
    <source>
        <dbReference type="ARBA" id="ARBA00022747"/>
    </source>
</evidence>
<gene>
    <name evidence="6" type="ORF">CBP34_10525</name>
</gene>
<dbReference type="EMBL" id="CP021361">
    <property type="protein sequence ID" value="ART52005.1"/>
    <property type="molecule type" value="Genomic_DNA"/>
</dbReference>
<dbReference type="KEGG" id="acin:CBP34_10525"/>
<dbReference type="SUPFAM" id="SSF116734">
    <property type="entry name" value="DNA methylase specificity domain"/>
    <property type="match status" value="2"/>
</dbReference>
<dbReference type="PANTHER" id="PTHR43140:SF1">
    <property type="entry name" value="TYPE I RESTRICTION ENZYME ECOKI SPECIFICITY SUBUNIT"/>
    <property type="match status" value="1"/>
</dbReference>
<keyword evidence="2" id="KW-0680">Restriction system</keyword>
<evidence type="ECO:0000256" key="1">
    <source>
        <dbReference type="ARBA" id="ARBA00010923"/>
    </source>
</evidence>
<dbReference type="InterPro" id="IPR051212">
    <property type="entry name" value="Type-I_RE_S_subunit"/>
</dbReference>
<dbReference type="GO" id="GO:0003677">
    <property type="term" value="F:DNA binding"/>
    <property type="evidence" value="ECO:0007669"/>
    <property type="project" value="UniProtKB-KW"/>
</dbReference>
<dbReference type="Proteomes" id="UP000194432">
    <property type="component" value="Chromosome 1"/>
</dbReference>
<organism evidence="6 7">
    <name type="scientific">Acidovorax carolinensis</name>
    <dbReference type="NCBI Taxonomy" id="553814"/>
    <lineage>
        <taxon>Bacteria</taxon>
        <taxon>Pseudomonadati</taxon>
        <taxon>Pseudomonadota</taxon>
        <taxon>Betaproteobacteria</taxon>
        <taxon>Burkholderiales</taxon>
        <taxon>Comamonadaceae</taxon>
        <taxon>Acidovorax</taxon>
    </lineage>
</organism>
<evidence type="ECO:0000256" key="4">
    <source>
        <dbReference type="SAM" id="Coils"/>
    </source>
</evidence>
<dbReference type="AlphaFoldDB" id="A0A240U2C5"/>
<evidence type="ECO:0000256" key="3">
    <source>
        <dbReference type="ARBA" id="ARBA00023125"/>
    </source>
</evidence>
<dbReference type="InterPro" id="IPR000055">
    <property type="entry name" value="Restrct_endonuc_typeI_TRD"/>
</dbReference>
<keyword evidence="7" id="KW-1185">Reference proteome</keyword>